<keyword evidence="2" id="KW-0472">Membrane</keyword>
<evidence type="ECO:0000256" key="2">
    <source>
        <dbReference type="SAM" id="Phobius"/>
    </source>
</evidence>
<protein>
    <submittedName>
        <fullName evidence="3">Uncharacterized protein</fullName>
    </submittedName>
</protein>
<evidence type="ECO:0000313" key="3">
    <source>
        <dbReference type="EMBL" id="QHU14285.1"/>
    </source>
</evidence>
<proteinExistence type="predicted"/>
<keyword evidence="2" id="KW-0812">Transmembrane</keyword>
<dbReference type="EMBL" id="MN740839">
    <property type="protein sequence ID" value="QHU14285.1"/>
    <property type="molecule type" value="Genomic_DNA"/>
</dbReference>
<keyword evidence="2" id="KW-1133">Transmembrane helix</keyword>
<sequence>MGKLKRETNPKEEEKRETWIQGFFKLPTVGQWVSATLITGALIVLMFLWSPLTILPGIAAFSSWFTFMVLPTVYYIVFFQLIPSLFCEVELMFVGKGPFLPKMLGYIFGGRDRWVFGSKELTSFADMILMFVCGDFMGFFTDIMDRLKKVWKEWIKDPMGTVAIYFIRVFNIIVGALGDVIGGVSGICDVEPITPLSEIIDFVLAPMVTAIRKFFESFVDMCGKPVGPINALMDQVKKPIKAVMKLCNVSIGMNDITIPKGKFIDTDIEFDGKEIDVPSKAVTIPLSGMEINFADILGDTCPEGKFDNKAMNDELEKMFPKVRIANLFGSDVNTDGSWSGGLCGVIRDVANDIPSGPEIKEIDPKIDLSMIIGGSKGPVCKALKGAVKEFDEFQKDVEVAECKVRKWKGGQVDKNLAPNRIRKRRATPLARGDSVQARPAQGGTIAPNPDGSIAEVWAAALITKVNSDGTVNVSYFGLPTWLCDNPRRPPESKWAAAVAETVDVGTPINDLKEEKEVTTKRKKAE</sequence>
<feature type="transmembrane region" description="Helical" evidence="2">
    <location>
        <begin position="121"/>
        <end position="141"/>
    </location>
</feature>
<dbReference type="AlphaFoldDB" id="A0A6C0K8A7"/>
<accession>A0A6C0K8A7</accession>
<reference evidence="3" key="1">
    <citation type="journal article" date="2020" name="Nature">
        <title>Giant virus diversity and host interactions through global metagenomics.</title>
        <authorList>
            <person name="Schulz F."/>
            <person name="Roux S."/>
            <person name="Paez-Espino D."/>
            <person name="Jungbluth S."/>
            <person name="Walsh D.A."/>
            <person name="Denef V.J."/>
            <person name="McMahon K.D."/>
            <person name="Konstantinidis K.T."/>
            <person name="Eloe-Fadrosh E.A."/>
            <person name="Kyrpides N.C."/>
            <person name="Woyke T."/>
        </authorList>
    </citation>
    <scope>NUCLEOTIDE SEQUENCE</scope>
    <source>
        <strain evidence="3">GVMAG-S-1102113-118</strain>
    </source>
</reference>
<feature type="region of interest" description="Disordered" evidence="1">
    <location>
        <begin position="426"/>
        <end position="449"/>
    </location>
</feature>
<organism evidence="3">
    <name type="scientific">viral metagenome</name>
    <dbReference type="NCBI Taxonomy" id="1070528"/>
    <lineage>
        <taxon>unclassified sequences</taxon>
        <taxon>metagenomes</taxon>
        <taxon>organismal metagenomes</taxon>
    </lineage>
</organism>
<feature type="transmembrane region" description="Helical" evidence="2">
    <location>
        <begin position="162"/>
        <end position="187"/>
    </location>
</feature>
<feature type="transmembrane region" description="Helical" evidence="2">
    <location>
        <begin position="61"/>
        <end position="82"/>
    </location>
</feature>
<feature type="region of interest" description="Disordered" evidence="1">
    <location>
        <begin position="506"/>
        <end position="525"/>
    </location>
</feature>
<feature type="compositionally biased region" description="Basic and acidic residues" evidence="1">
    <location>
        <begin position="510"/>
        <end position="525"/>
    </location>
</feature>
<name>A0A6C0K8A7_9ZZZZ</name>
<evidence type="ECO:0000256" key="1">
    <source>
        <dbReference type="SAM" id="MobiDB-lite"/>
    </source>
</evidence>
<feature type="transmembrane region" description="Helical" evidence="2">
    <location>
        <begin position="29"/>
        <end position="49"/>
    </location>
</feature>